<dbReference type="PANTHER" id="PTHR11496:SF83">
    <property type="entry name" value="HYDROXYACID-OXOACID TRANSHYDROGENASE, MITOCHONDRIAL"/>
    <property type="match status" value="1"/>
</dbReference>
<dbReference type="PANTHER" id="PTHR11496">
    <property type="entry name" value="ALCOHOL DEHYDROGENASE"/>
    <property type="match status" value="1"/>
</dbReference>
<protein>
    <submittedName>
        <fullName evidence="2">(diamondback moth) hypothetical protein</fullName>
    </submittedName>
</protein>
<name>A0A8S4ERV3_PLUXY</name>
<dbReference type="InterPro" id="IPR039697">
    <property type="entry name" value="Alcohol_dehydrogenase_Fe"/>
</dbReference>
<evidence type="ECO:0000313" key="2">
    <source>
        <dbReference type="EMBL" id="CAG9118092.1"/>
    </source>
</evidence>
<organism evidence="2 3">
    <name type="scientific">Plutella xylostella</name>
    <name type="common">Diamondback moth</name>
    <name type="synonym">Plutella maculipennis</name>
    <dbReference type="NCBI Taxonomy" id="51655"/>
    <lineage>
        <taxon>Eukaryota</taxon>
        <taxon>Metazoa</taxon>
        <taxon>Ecdysozoa</taxon>
        <taxon>Arthropoda</taxon>
        <taxon>Hexapoda</taxon>
        <taxon>Insecta</taxon>
        <taxon>Pterygota</taxon>
        <taxon>Neoptera</taxon>
        <taxon>Endopterygota</taxon>
        <taxon>Lepidoptera</taxon>
        <taxon>Glossata</taxon>
        <taxon>Ditrysia</taxon>
        <taxon>Yponomeutoidea</taxon>
        <taxon>Plutellidae</taxon>
        <taxon>Plutella</taxon>
    </lineage>
</organism>
<dbReference type="GO" id="GO:0005739">
    <property type="term" value="C:mitochondrion"/>
    <property type="evidence" value="ECO:0007669"/>
    <property type="project" value="TreeGrafter"/>
</dbReference>
<keyword evidence="3" id="KW-1185">Reference proteome</keyword>
<accession>A0A8S4ERV3</accession>
<dbReference type="SUPFAM" id="SSF56796">
    <property type="entry name" value="Dehydroquinate synthase-like"/>
    <property type="match status" value="1"/>
</dbReference>
<dbReference type="AlphaFoldDB" id="A0A8S4ERV3"/>
<dbReference type="InterPro" id="IPR056798">
    <property type="entry name" value="ADH_Fe_C"/>
</dbReference>
<sequence>MRCGGGGASFYIEISVACTRCALASHRTCNHQDEAGRGECVATSERHGSVVLRHKEGHCCPTPLLRHNNVAAPHRSDSPIIPHGLSVVLTAPGVFRYTGASDPDKHLEAAAILGADVANKKQADAGAVLADTIIKYMDKMQIADGLAGVGYERGDIPALVRGALPQLAAPLLAPITGHTGARLLMQPSLPERSSHRPVDAFRDDASLISSA</sequence>
<gene>
    <name evidence="2" type="ORF">PLXY2_LOCUS6439</name>
</gene>
<evidence type="ECO:0000259" key="1">
    <source>
        <dbReference type="Pfam" id="PF25137"/>
    </source>
</evidence>
<dbReference type="Proteomes" id="UP000653454">
    <property type="component" value="Unassembled WGS sequence"/>
</dbReference>
<feature type="domain" description="Fe-containing alcohol dehydrogenase-like C-terminal" evidence="1">
    <location>
        <begin position="81"/>
        <end position="164"/>
    </location>
</feature>
<dbReference type="Gene3D" id="1.20.1090.10">
    <property type="entry name" value="Dehydroquinate synthase-like - alpha domain"/>
    <property type="match status" value="1"/>
</dbReference>
<dbReference type="GO" id="GO:0004022">
    <property type="term" value="F:alcohol dehydrogenase (NAD+) activity"/>
    <property type="evidence" value="ECO:0007669"/>
    <property type="project" value="TreeGrafter"/>
</dbReference>
<proteinExistence type="predicted"/>
<comment type="caution">
    <text evidence="2">The sequence shown here is derived from an EMBL/GenBank/DDBJ whole genome shotgun (WGS) entry which is preliminary data.</text>
</comment>
<dbReference type="Pfam" id="PF25137">
    <property type="entry name" value="ADH_Fe_C"/>
    <property type="match status" value="1"/>
</dbReference>
<evidence type="ECO:0000313" key="3">
    <source>
        <dbReference type="Proteomes" id="UP000653454"/>
    </source>
</evidence>
<dbReference type="EMBL" id="CAJHNJ030000020">
    <property type="protein sequence ID" value="CAG9118092.1"/>
    <property type="molecule type" value="Genomic_DNA"/>
</dbReference>
<reference evidence="2" key="1">
    <citation type="submission" date="2020-11" db="EMBL/GenBank/DDBJ databases">
        <authorList>
            <person name="Whiteford S."/>
        </authorList>
    </citation>
    <scope>NUCLEOTIDE SEQUENCE</scope>
</reference>